<name>A0A7J5YYI0_DISMA</name>
<dbReference type="GO" id="GO:0051607">
    <property type="term" value="P:defense response to virus"/>
    <property type="evidence" value="ECO:0007669"/>
    <property type="project" value="UniProtKB-KW"/>
</dbReference>
<reference evidence="9 10" key="1">
    <citation type="submission" date="2020-03" db="EMBL/GenBank/DDBJ databases">
        <title>Dissostichus mawsoni Genome sequencing and assembly.</title>
        <authorList>
            <person name="Park H."/>
        </authorList>
    </citation>
    <scope>NUCLEOTIDE SEQUENCE [LARGE SCALE GENOMIC DNA]</scope>
    <source>
        <strain evidence="9">DM0001</strain>
        <tissue evidence="9">Muscle</tissue>
    </source>
</reference>
<evidence type="ECO:0000256" key="8">
    <source>
        <dbReference type="SAM" id="SignalP"/>
    </source>
</evidence>
<dbReference type="PANTHER" id="PTHR11691:SF73">
    <property type="entry name" value="INTERFERON BETA"/>
    <property type="match status" value="1"/>
</dbReference>
<accession>A0A7J5YYI0</accession>
<dbReference type="GO" id="GO:0005125">
    <property type="term" value="F:cytokine activity"/>
    <property type="evidence" value="ECO:0007669"/>
    <property type="project" value="UniProtKB-KW"/>
</dbReference>
<keyword evidence="4" id="KW-0964">Secreted</keyword>
<dbReference type="GO" id="GO:0005615">
    <property type="term" value="C:extracellular space"/>
    <property type="evidence" value="ECO:0007669"/>
    <property type="project" value="UniProtKB-KW"/>
</dbReference>
<evidence type="ECO:0000256" key="1">
    <source>
        <dbReference type="ARBA" id="ARBA00004613"/>
    </source>
</evidence>
<evidence type="ECO:0000313" key="9">
    <source>
        <dbReference type="EMBL" id="KAF3853881.1"/>
    </source>
</evidence>
<feature type="signal peptide" evidence="8">
    <location>
        <begin position="1"/>
        <end position="20"/>
    </location>
</feature>
<keyword evidence="3" id="KW-0202">Cytokine</keyword>
<keyword evidence="10" id="KW-1185">Reference proteome</keyword>
<evidence type="ECO:0000256" key="3">
    <source>
        <dbReference type="ARBA" id="ARBA00022514"/>
    </source>
</evidence>
<evidence type="ECO:0000256" key="6">
    <source>
        <dbReference type="ARBA" id="ARBA00023118"/>
    </source>
</evidence>
<organism evidence="9 10">
    <name type="scientific">Dissostichus mawsoni</name>
    <name type="common">Antarctic cod</name>
    <dbReference type="NCBI Taxonomy" id="36200"/>
    <lineage>
        <taxon>Eukaryota</taxon>
        <taxon>Metazoa</taxon>
        <taxon>Chordata</taxon>
        <taxon>Craniata</taxon>
        <taxon>Vertebrata</taxon>
        <taxon>Euteleostomi</taxon>
        <taxon>Actinopterygii</taxon>
        <taxon>Neopterygii</taxon>
        <taxon>Teleostei</taxon>
        <taxon>Neoteleostei</taxon>
        <taxon>Acanthomorphata</taxon>
        <taxon>Eupercaria</taxon>
        <taxon>Perciformes</taxon>
        <taxon>Notothenioidei</taxon>
        <taxon>Nototheniidae</taxon>
        <taxon>Dissostichus</taxon>
    </lineage>
</organism>
<evidence type="ECO:0000313" key="10">
    <source>
        <dbReference type="Proteomes" id="UP000518266"/>
    </source>
</evidence>
<evidence type="ECO:0000256" key="5">
    <source>
        <dbReference type="ARBA" id="ARBA00022729"/>
    </source>
</evidence>
<protein>
    <recommendedName>
        <fullName evidence="11">Interferon a3-like</fullName>
    </recommendedName>
</protein>
<dbReference type="InterPro" id="IPR009079">
    <property type="entry name" value="4_helix_cytokine-like_core"/>
</dbReference>
<evidence type="ECO:0000256" key="4">
    <source>
        <dbReference type="ARBA" id="ARBA00022525"/>
    </source>
</evidence>
<comment type="similarity">
    <text evidence="2">Belongs to the alpha/beta interferon family.</text>
</comment>
<dbReference type="AlphaFoldDB" id="A0A7J5YYI0"/>
<feature type="non-terminal residue" evidence="9">
    <location>
        <position position="1"/>
    </location>
</feature>
<dbReference type="GO" id="GO:0043330">
    <property type="term" value="P:response to exogenous dsRNA"/>
    <property type="evidence" value="ECO:0007669"/>
    <property type="project" value="TreeGrafter"/>
</dbReference>
<gene>
    <name evidence="9" type="ORF">F7725_014569</name>
</gene>
<dbReference type="OrthoDB" id="8924072at2759"/>
<keyword evidence="5 8" id="KW-0732">Signal</keyword>
<dbReference type="Pfam" id="PF00143">
    <property type="entry name" value="Interferon"/>
    <property type="match status" value="1"/>
</dbReference>
<sequence length="296" mass="34343">MLKGMFFVCLSLSLWTAGSSLSCRWMQHKFQQFSKNSLDLIDTMANNSTNTTVDAGVGFPYRLYKKAFHASAEDRLHFLVQILKEMVVLFEEDTSKASWEENTEETSSSRNKAFAHIGTHKKENRNLHRYFQRLSSHVLKKMDHSAEAWELIRNKMKSHLAEDKLSFTVQILEEMVVLFEEDNSKASWEEIREENFLQVIGSHSHKRKNKKIQMYFKRLSSHVLEQMDNSAEAWELIRKEMKTHLQYSSDTHSQQQGLEDDESILHLASPCLNRGFWEIGTSGFRATEQAIEGSGL</sequence>
<keyword evidence="6" id="KW-0051">Antiviral defense</keyword>
<dbReference type="PROSITE" id="PS51257">
    <property type="entry name" value="PROKAR_LIPOPROTEIN"/>
    <property type="match status" value="1"/>
</dbReference>
<evidence type="ECO:0008006" key="11">
    <source>
        <dbReference type="Google" id="ProtNLM"/>
    </source>
</evidence>
<dbReference type="GO" id="GO:0006955">
    <property type="term" value="P:immune response"/>
    <property type="evidence" value="ECO:0007669"/>
    <property type="project" value="UniProtKB-ARBA"/>
</dbReference>
<dbReference type="EMBL" id="JAAKFY010000008">
    <property type="protein sequence ID" value="KAF3853881.1"/>
    <property type="molecule type" value="Genomic_DNA"/>
</dbReference>
<comment type="subcellular location">
    <subcellularLocation>
        <location evidence="1">Secreted</location>
    </subcellularLocation>
</comment>
<dbReference type="Gene3D" id="1.20.1250.10">
    <property type="match status" value="2"/>
</dbReference>
<proteinExistence type="inferred from homology"/>
<evidence type="ECO:0000256" key="7">
    <source>
        <dbReference type="ARBA" id="ARBA00023157"/>
    </source>
</evidence>
<dbReference type="SUPFAM" id="SSF47266">
    <property type="entry name" value="4-helical cytokines"/>
    <property type="match status" value="2"/>
</dbReference>
<comment type="caution">
    <text evidence="9">The sequence shown here is derived from an EMBL/GenBank/DDBJ whole genome shotgun (WGS) entry which is preliminary data.</text>
</comment>
<dbReference type="InterPro" id="IPR000471">
    <property type="entry name" value="Interferon_alpha/beta/delta"/>
</dbReference>
<dbReference type="Proteomes" id="UP000518266">
    <property type="component" value="Unassembled WGS sequence"/>
</dbReference>
<dbReference type="GO" id="GO:0005126">
    <property type="term" value="F:cytokine receptor binding"/>
    <property type="evidence" value="ECO:0007669"/>
    <property type="project" value="InterPro"/>
</dbReference>
<dbReference type="PANTHER" id="PTHR11691">
    <property type="entry name" value="TYPE I INTERFERON"/>
    <property type="match status" value="1"/>
</dbReference>
<evidence type="ECO:0000256" key="2">
    <source>
        <dbReference type="ARBA" id="ARBA00011033"/>
    </source>
</evidence>
<keyword evidence="7" id="KW-1015">Disulfide bond</keyword>
<feature type="chain" id="PRO_5029841470" description="Interferon a3-like" evidence="8">
    <location>
        <begin position="21"/>
        <end position="296"/>
    </location>
</feature>